<evidence type="ECO:0000256" key="5">
    <source>
        <dbReference type="ARBA" id="ARBA00023277"/>
    </source>
</evidence>
<keyword evidence="4 8" id="KW-1015">Disulfide bond</keyword>
<evidence type="ECO:0000259" key="9">
    <source>
        <dbReference type="Pfam" id="PF03443"/>
    </source>
</evidence>
<dbReference type="EC" id="1.14.99.56" evidence="8"/>
<evidence type="ECO:0000256" key="2">
    <source>
        <dbReference type="ARBA" id="ARBA00022525"/>
    </source>
</evidence>
<dbReference type="EMBL" id="NHYD01000963">
    <property type="protein sequence ID" value="PPQ92863.1"/>
    <property type="molecule type" value="Genomic_DNA"/>
</dbReference>
<feature type="domain" description="Auxiliary Activity family 9 catalytic" evidence="9">
    <location>
        <begin position="34"/>
        <end position="232"/>
    </location>
</feature>
<dbReference type="InParanoid" id="A0A409XPX6"/>
<feature type="non-terminal residue" evidence="10">
    <location>
        <position position="236"/>
    </location>
</feature>
<comment type="function">
    <text evidence="8">Lytic polysaccharide monooxygenase (LMPO) that depolymerizes crystalline and amorphous polysaccharides via the oxidation of scissile alpha- or beta-(1-4)-glycosidic bonds, yielding C1 and/or C4 oxidation products. Catalysis by LPMOs requires the reduction of the active-site copper from Cu(II) to Cu(I) by a reducing agent and H(2)O(2) or O(2) as a cosubstrate.</text>
</comment>
<protein>
    <recommendedName>
        <fullName evidence="8">AA9 family lytic polysaccharide monooxygenase</fullName>
        <ecNumber evidence="8">1.14.99.56</ecNumber>
    </recommendedName>
    <alternativeName>
        <fullName evidence="8">Endo-beta-1,4-glucanase</fullName>
    </alternativeName>
    <alternativeName>
        <fullName evidence="8">Glycosyl hydrolase 61 family protein</fullName>
    </alternativeName>
</protein>
<dbReference type="GO" id="GO:0030248">
    <property type="term" value="F:cellulose binding"/>
    <property type="evidence" value="ECO:0007669"/>
    <property type="project" value="UniProtKB-UniRule"/>
</dbReference>
<evidence type="ECO:0000313" key="10">
    <source>
        <dbReference type="EMBL" id="PPQ92863.1"/>
    </source>
</evidence>
<evidence type="ECO:0000256" key="6">
    <source>
        <dbReference type="ARBA" id="ARBA00023326"/>
    </source>
</evidence>
<dbReference type="PANTHER" id="PTHR33353:SF17">
    <property type="entry name" value="ENDO-BETA-1,4-GLUCANASE D"/>
    <property type="match status" value="1"/>
</dbReference>
<sequence length="236" mass="26096">MNRKGYGHQQLDMGISKLLAFTAFLLSIGSVSTHTIFQELYVNGLSQGRLNGIRVPNYNGPITDVTSNDVICNGRINPYHTPISTTVIKVAAGSQVSAGFHYTLTSKFRDNSDPIDPSHNDRNFVDARPLNLSKLYTVQCKGPLSHANRRHRIEMVQDHHDGLDSNGWAVQRLTKSQGKVSFTIPSCIPAGQYLLRVELIGKPFILLHKRIYPGAQFYMECAQLEITGGGNTSLAK</sequence>
<dbReference type="OrthoDB" id="2525337at2759"/>
<keyword evidence="2 8" id="KW-0964">Secreted</keyword>
<proteinExistence type="inferred from homology"/>
<keyword evidence="5 8" id="KW-0119">Carbohydrate metabolism</keyword>
<dbReference type="AlphaFoldDB" id="A0A409XPX6"/>
<name>A0A409XPX6_PSICY</name>
<dbReference type="Proteomes" id="UP000283269">
    <property type="component" value="Unassembled WGS sequence"/>
</dbReference>
<dbReference type="GO" id="GO:0030245">
    <property type="term" value="P:cellulose catabolic process"/>
    <property type="evidence" value="ECO:0007669"/>
    <property type="project" value="UniProtKB-UniRule"/>
</dbReference>
<organism evidence="10 11">
    <name type="scientific">Psilocybe cyanescens</name>
    <dbReference type="NCBI Taxonomy" id="93625"/>
    <lineage>
        <taxon>Eukaryota</taxon>
        <taxon>Fungi</taxon>
        <taxon>Dikarya</taxon>
        <taxon>Basidiomycota</taxon>
        <taxon>Agaricomycotina</taxon>
        <taxon>Agaricomycetes</taxon>
        <taxon>Agaricomycetidae</taxon>
        <taxon>Agaricales</taxon>
        <taxon>Agaricineae</taxon>
        <taxon>Strophariaceae</taxon>
        <taxon>Psilocybe</taxon>
    </lineage>
</organism>
<evidence type="ECO:0000313" key="11">
    <source>
        <dbReference type="Proteomes" id="UP000283269"/>
    </source>
</evidence>
<evidence type="ECO:0000256" key="3">
    <source>
        <dbReference type="ARBA" id="ARBA00023001"/>
    </source>
</evidence>
<dbReference type="InterPro" id="IPR005103">
    <property type="entry name" value="AA9_LPMO"/>
</dbReference>
<dbReference type="Gene3D" id="2.70.50.70">
    <property type="match status" value="1"/>
</dbReference>
<keyword evidence="6 8" id="KW-0624">Polysaccharide degradation</keyword>
<evidence type="ECO:0000256" key="7">
    <source>
        <dbReference type="ARBA" id="ARBA00044502"/>
    </source>
</evidence>
<comment type="subcellular location">
    <subcellularLocation>
        <location evidence="1 8">Secreted</location>
    </subcellularLocation>
</comment>
<comment type="similarity">
    <text evidence="7">Belongs to the polysaccharide monooxygenase AA9 family.</text>
</comment>
<dbReference type="GO" id="GO:0008810">
    <property type="term" value="F:cellulase activity"/>
    <property type="evidence" value="ECO:0007669"/>
    <property type="project" value="UniProtKB-UniRule"/>
</dbReference>
<evidence type="ECO:0000256" key="8">
    <source>
        <dbReference type="RuleBase" id="RU368122"/>
    </source>
</evidence>
<keyword evidence="11" id="KW-1185">Reference proteome</keyword>
<keyword evidence="3 8" id="KW-0136">Cellulose degradation</keyword>
<dbReference type="STRING" id="93625.A0A409XPX6"/>
<gene>
    <name evidence="10" type="ORF">CVT25_004351</name>
</gene>
<comment type="domain">
    <text evidence="8">Has a modular structure: an endo-beta-1,4-glucanase catalytic module at the N-terminus, a linker rich in serines and threonines, and a C-terminal carbohydrate-binding module (CBM).</text>
</comment>
<comment type="catalytic activity">
    <reaction evidence="8">
        <text>[(1-&gt;4)-beta-D-glucosyl]n+m + reduced acceptor + O2 = 4-dehydro-beta-D-glucosyl-[(1-&gt;4)-beta-D-glucosyl]n-1 + [(1-&gt;4)-beta-D-glucosyl]m + acceptor + H2O.</text>
        <dbReference type="EC" id="1.14.99.56"/>
    </reaction>
</comment>
<accession>A0A409XPX6</accession>
<dbReference type="Pfam" id="PF03443">
    <property type="entry name" value="AA9"/>
    <property type="match status" value="1"/>
</dbReference>
<evidence type="ECO:0000256" key="4">
    <source>
        <dbReference type="ARBA" id="ARBA00023157"/>
    </source>
</evidence>
<reference evidence="10 11" key="1">
    <citation type="journal article" date="2018" name="Evol. Lett.">
        <title>Horizontal gene cluster transfer increased hallucinogenic mushroom diversity.</title>
        <authorList>
            <person name="Reynolds H.T."/>
            <person name="Vijayakumar V."/>
            <person name="Gluck-Thaler E."/>
            <person name="Korotkin H.B."/>
            <person name="Matheny P.B."/>
            <person name="Slot J.C."/>
        </authorList>
    </citation>
    <scope>NUCLEOTIDE SEQUENCE [LARGE SCALE GENOMIC DNA]</scope>
    <source>
        <strain evidence="10 11">2631</strain>
    </source>
</reference>
<dbReference type="GO" id="GO:0005576">
    <property type="term" value="C:extracellular region"/>
    <property type="evidence" value="ECO:0007669"/>
    <property type="project" value="UniProtKB-SubCell"/>
</dbReference>
<evidence type="ECO:0000256" key="1">
    <source>
        <dbReference type="ARBA" id="ARBA00004613"/>
    </source>
</evidence>
<comment type="caution">
    <text evidence="10">The sequence shown here is derived from an EMBL/GenBank/DDBJ whole genome shotgun (WGS) entry which is preliminary data.</text>
</comment>
<dbReference type="InterPro" id="IPR049892">
    <property type="entry name" value="AA9"/>
</dbReference>
<dbReference type="PANTHER" id="PTHR33353">
    <property type="entry name" value="PUTATIVE (AFU_ORTHOLOGUE AFUA_1G12560)-RELATED"/>
    <property type="match status" value="1"/>
</dbReference>